<protein>
    <submittedName>
        <fullName evidence="2">Uncharacterized protein</fullName>
    </submittedName>
</protein>
<comment type="caution">
    <text evidence="2">The sequence shown here is derived from an EMBL/GenBank/DDBJ whole genome shotgun (WGS) entry which is preliminary data.</text>
</comment>
<gene>
    <name evidence="2" type="ORF">ECRASSUSDP1_LOCUS6364</name>
</gene>
<feature type="compositionally biased region" description="Basic and acidic residues" evidence="1">
    <location>
        <begin position="29"/>
        <end position="42"/>
    </location>
</feature>
<sequence>MKKLHQLKNDSRMRRPLKMHGSKRRLRKKEHDKVKNKQVEESKKTVKFKQEEEVKEIEKVAEQICIKDELSQFLGRVKADKPVFGYPDINYSDTEVDEDSEESNKSKKDFARSLSPSRPIARSPWKYLQNNITAHTANHIALNNLLTEYKKEEDMINYVYDCFTRGRPVRREEYKTKLTLDDFKKAKKKKAKRRRRRKLRKQKGSESKGDENEETTNTMLSSSVSETSQEKPRRCMSDPKILNQEYPFQKIFVKFQTPVHISSENSNQSSSPKGSAKTDQLGYAKKKRNLAPSHHSSSSSEYSESELELIREEKQKEKDDCIKEFLAGTDTAGIDLQYNKYKSEWKRIKKIKKAKERERNKKKKTIQLKKDIKKKLYEEERLKKLKEETELHLREAEGSNEKLPDNEKYTNCGLYPSLMNVDDIKNTSILAFKG</sequence>
<feature type="compositionally biased region" description="Basic residues" evidence="1">
    <location>
        <begin position="185"/>
        <end position="202"/>
    </location>
</feature>
<evidence type="ECO:0000313" key="2">
    <source>
        <dbReference type="EMBL" id="CAI2365014.1"/>
    </source>
</evidence>
<feature type="region of interest" description="Disordered" evidence="1">
    <location>
        <begin position="1"/>
        <end position="42"/>
    </location>
</feature>
<dbReference type="AlphaFoldDB" id="A0AAD1UGN0"/>
<feature type="compositionally biased region" description="Polar residues" evidence="1">
    <location>
        <begin position="215"/>
        <end position="227"/>
    </location>
</feature>
<feature type="region of interest" description="Disordered" evidence="1">
    <location>
        <begin position="92"/>
        <end position="117"/>
    </location>
</feature>
<evidence type="ECO:0000313" key="3">
    <source>
        <dbReference type="Proteomes" id="UP001295684"/>
    </source>
</evidence>
<dbReference type="EMBL" id="CAMPGE010006170">
    <property type="protein sequence ID" value="CAI2365014.1"/>
    <property type="molecule type" value="Genomic_DNA"/>
</dbReference>
<reference evidence="2" key="1">
    <citation type="submission" date="2023-07" db="EMBL/GenBank/DDBJ databases">
        <authorList>
            <consortium name="AG Swart"/>
            <person name="Singh M."/>
            <person name="Singh A."/>
            <person name="Seah K."/>
            <person name="Emmerich C."/>
        </authorList>
    </citation>
    <scope>NUCLEOTIDE SEQUENCE</scope>
    <source>
        <strain evidence="2">DP1</strain>
    </source>
</reference>
<accession>A0AAD1UGN0</accession>
<organism evidence="2 3">
    <name type="scientific">Euplotes crassus</name>
    <dbReference type="NCBI Taxonomy" id="5936"/>
    <lineage>
        <taxon>Eukaryota</taxon>
        <taxon>Sar</taxon>
        <taxon>Alveolata</taxon>
        <taxon>Ciliophora</taxon>
        <taxon>Intramacronucleata</taxon>
        <taxon>Spirotrichea</taxon>
        <taxon>Hypotrichia</taxon>
        <taxon>Euplotida</taxon>
        <taxon>Euplotidae</taxon>
        <taxon>Moneuplotes</taxon>
    </lineage>
</organism>
<feature type="region of interest" description="Disordered" evidence="1">
    <location>
        <begin position="184"/>
        <end position="235"/>
    </location>
</feature>
<feature type="region of interest" description="Disordered" evidence="1">
    <location>
        <begin position="287"/>
        <end position="309"/>
    </location>
</feature>
<name>A0AAD1UGN0_EUPCR</name>
<feature type="compositionally biased region" description="Basic residues" evidence="1">
    <location>
        <begin position="14"/>
        <end position="28"/>
    </location>
</feature>
<dbReference type="Proteomes" id="UP001295684">
    <property type="component" value="Unassembled WGS sequence"/>
</dbReference>
<proteinExistence type="predicted"/>
<evidence type="ECO:0000256" key="1">
    <source>
        <dbReference type="SAM" id="MobiDB-lite"/>
    </source>
</evidence>
<keyword evidence="3" id="KW-1185">Reference proteome</keyword>
<feature type="compositionally biased region" description="Basic and acidic residues" evidence="1">
    <location>
        <begin position="102"/>
        <end position="111"/>
    </location>
</feature>
<feature type="compositionally biased region" description="Low complexity" evidence="1">
    <location>
        <begin position="293"/>
        <end position="302"/>
    </location>
</feature>